<gene>
    <name evidence="5" type="ORF">IAI61_11395</name>
</gene>
<dbReference type="EMBL" id="JACTNG010000005">
    <property type="protein sequence ID" value="MBO1079636.1"/>
    <property type="molecule type" value="Genomic_DNA"/>
</dbReference>
<dbReference type="SUPFAM" id="SSF51735">
    <property type="entry name" value="NAD(P)-binding Rossmann-fold domains"/>
    <property type="match status" value="1"/>
</dbReference>
<dbReference type="InterPro" id="IPR013328">
    <property type="entry name" value="6PGD_dom2"/>
</dbReference>
<dbReference type="InterPro" id="IPR013131">
    <property type="entry name" value="Mannitol_DH_N"/>
</dbReference>
<accession>A0ABS3KQ89</accession>
<keyword evidence="1" id="KW-0560">Oxidoreductase</keyword>
<evidence type="ECO:0000313" key="6">
    <source>
        <dbReference type="Proteomes" id="UP001518989"/>
    </source>
</evidence>
<dbReference type="InterPro" id="IPR013118">
    <property type="entry name" value="Mannitol_DH_C"/>
</dbReference>
<dbReference type="InterPro" id="IPR036291">
    <property type="entry name" value="NAD(P)-bd_dom_sf"/>
</dbReference>
<evidence type="ECO:0000259" key="3">
    <source>
        <dbReference type="Pfam" id="PF01232"/>
    </source>
</evidence>
<name>A0ABS3KQ89_9PROT</name>
<feature type="domain" description="Mannitol dehydrogenase C-terminal" evidence="4">
    <location>
        <begin position="243"/>
        <end position="346"/>
    </location>
</feature>
<evidence type="ECO:0000313" key="5">
    <source>
        <dbReference type="EMBL" id="MBO1079636.1"/>
    </source>
</evidence>
<dbReference type="Pfam" id="PF08125">
    <property type="entry name" value="Mannitol_dh_C"/>
    <property type="match status" value="1"/>
</dbReference>
<dbReference type="Gene3D" id="3.40.50.720">
    <property type="entry name" value="NAD(P)-binding Rossmann-like Domain"/>
    <property type="match status" value="1"/>
</dbReference>
<evidence type="ECO:0000256" key="1">
    <source>
        <dbReference type="ARBA" id="ARBA00023002"/>
    </source>
</evidence>
<dbReference type="RefSeq" id="WP_207417301.1">
    <property type="nucleotide sequence ID" value="NZ_CP061177.1"/>
</dbReference>
<keyword evidence="2" id="KW-0520">NAD</keyword>
<protein>
    <submittedName>
        <fullName evidence="5">Mannitol dehydrogenase family protein</fullName>
    </submittedName>
</protein>
<dbReference type="PANTHER" id="PTHR30524">
    <property type="entry name" value="MANNITOL-1-PHOSPHATE 5-DEHYDROGENASE"/>
    <property type="match status" value="1"/>
</dbReference>
<keyword evidence="6" id="KW-1185">Reference proteome</keyword>
<dbReference type="Proteomes" id="UP001518989">
    <property type="component" value="Unassembled WGS sequence"/>
</dbReference>
<reference evidence="5 6" key="1">
    <citation type="submission" date="2020-09" db="EMBL/GenBank/DDBJ databases">
        <title>Roseomonas.</title>
        <authorList>
            <person name="Zhu W."/>
        </authorList>
    </citation>
    <scope>NUCLEOTIDE SEQUENCE [LARGE SCALE GENOMIC DNA]</scope>
    <source>
        <strain evidence="5 6">573</strain>
    </source>
</reference>
<dbReference type="InterPro" id="IPR008927">
    <property type="entry name" value="6-PGluconate_DH-like_C_sf"/>
</dbReference>
<sequence>MSGRIIQFGTSRFLQAHVDLFVHEAREQGQQAGPITVVQASGSAARAGRVAAFGAPGGYPVIIRGMQSGVPVERQVSVTSIDRGLSAIRDWDTLVRLFVEDASYVVSNMGDTGYDIAESDRGPALLSGTVPASFPGKLTALLHHRWKAGGHMLTVLPCELINRNGHVLQQAVLDLAAEAGAADAFLTWLRDGVIWADTLVDRIVSEPLEPIGAVAEPYAIWVIERRPGLVPPCHHPSIVLADDLQPFERLKLHILNLGHTVLADIWQREARPAGETVREILADPAIRARLDVLYANEVLPGFAARGMAAEAAPYVAATMDRFLNPFLDHRIADIAQNHPTKVARRIGAFLEWSGRAGASPVLDGVVAGA</sequence>
<feature type="domain" description="Mannitol dehydrogenase N-terminal" evidence="3">
    <location>
        <begin position="4"/>
        <end position="225"/>
    </location>
</feature>
<dbReference type="SUPFAM" id="SSF48179">
    <property type="entry name" value="6-phosphogluconate dehydrogenase C-terminal domain-like"/>
    <property type="match status" value="1"/>
</dbReference>
<proteinExistence type="predicted"/>
<organism evidence="5 6">
    <name type="scientific">Roseomonas haemaphysalidis</name>
    <dbReference type="NCBI Taxonomy" id="2768162"/>
    <lineage>
        <taxon>Bacteria</taxon>
        <taxon>Pseudomonadati</taxon>
        <taxon>Pseudomonadota</taxon>
        <taxon>Alphaproteobacteria</taxon>
        <taxon>Acetobacterales</taxon>
        <taxon>Roseomonadaceae</taxon>
        <taxon>Roseomonas</taxon>
    </lineage>
</organism>
<evidence type="ECO:0000259" key="4">
    <source>
        <dbReference type="Pfam" id="PF08125"/>
    </source>
</evidence>
<dbReference type="Gene3D" id="1.10.1040.10">
    <property type="entry name" value="N-(1-d-carboxylethyl)-l-norvaline Dehydrogenase, domain 2"/>
    <property type="match status" value="1"/>
</dbReference>
<dbReference type="Pfam" id="PF01232">
    <property type="entry name" value="Mannitol_dh"/>
    <property type="match status" value="1"/>
</dbReference>
<comment type="caution">
    <text evidence="5">The sequence shown here is derived from an EMBL/GenBank/DDBJ whole genome shotgun (WGS) entry which is preliminary data.</text>
</comment>
<dbReference type="PANTHER" id="PTHR30524:SF0">
    <property type="entry name" value="ALTRONATE OXIDOREDUCTASE-RELATED"/>
    <property type="match status" value="1"/>
</dbReference>
<evidence type="ECO:0000256" key="2">
    <source>
        <dbReference type="ARBA" id="ARBA00023027"/>
    </source>
</evidence>